<evidence type="ECO:0000313" key="2">
    <source>
        <dbReference type="Proteomes" id="UP000481033"/>
    </source>
</evidence>
<keyword evidence="2" id="KW-1185">Reference proteome</keyword>
<dbReference type="EMBL" id="QXHD01000004">
    <property type="protein sequence ID" value="NEZ59722.1"/>
    <property type="molecule type" value="Genomic_DNA"/>
</dbReference>
<proteinExistence type="predicted"/>
<name>A0A6M0RVI0_9CYAN</name>
<reference evidence="1 2" key="1">
    <citation type="journal article" date="2020" name="Microb. Ecol.">
        <title>Ecogenomics of the Marine Benthic Filamentous Cyanobacterium Adonisia.</title>
        <authorList>
            <person name="Walter J.M."/>
            <person name="Coutinho F.H."/>
            <person name="Leomil L."/>
            <person name="Hargreaves P.I."/>
            <person name="Campeao M.E."/>
            <person name="Vieira V.V."/>
            <person name="Silva B.S."/>
            <person name="Fistarol G.O."/>
            <person name="Salomon P.S."/>
            <person name="Sawabe T."/>
            <person name="Mino S."/>
            <person name="Hosokawa M."/>
            <person name="Miyashita H."/>
            <person name="Maruyama F."/>
            <person name="van Verk M.C."/>
            <person name="Dutilh B.E."/>
            <person name="Thompson C.C."/>
            <person name="Thompson F.L."/>
        </authorList>
    </citation>
    <scope>NUCLEOTIDE SEQUENCE [LARGE SCALE GENOMIC DNA]</scope>
    <source>
        <strain evidence="1 2">CCMR0081</strain>
    </source>
</reference>
<sequence>MTNQLVNLGVNIVIPTYLTPNMTLASYGVGETSETSTPYYWLVYRDDQQRCFAIEYAASGTNDISLENQEPLDSMLFGEGYRLYHGKFPNGESGELPEPDLFTDWLTGEDGFYRLIGAGLINAQDYGQGDCSNLTVKEAMTVAESLNYLATDIRTLEAIPAKPSGLENNVTP</sequence>
<organism evidence="1 2">
    <name type="scientific">Adonisia turfae CCMR0081</name>
    <dbReference type="NCBI Taxonomy" id="2292702"/>
    <lineage>
        <taxon>Bacteria</taxon>
        <taxon>Bacillati</taxon>
        <taxon>Cyanobacteriota</taxon>
        <taxon>Adonisia</taxon>
        <taxon>Adonisia turfae</taxon>
    </lineage>
</organism>
<gene>
    <name evidence="1" type="ORF">DXZ20_29595</name>
</gene>
<dbReference type="Proteomes" id="UP000481033">
    <property type="component" value="Unassembled WGS sequence"/>
</dbReference>
<evidence type="ECO:0000313" key="1">
    <source>
        <dbReference type="EMBL" id="NEZ59722.1"/>
    </source>
</evidence>
<protein>
    <submittedName>
        <fullName evidence="1">Uncharacterized protein</fullName>
    </submittedName>
</protein>
<dbReference type="AlphaFoldDB" id="A0A6M0RVI0"/>
<accession>A0A6M0RVI0</accession>
<comment type="caution">
    <text evidence="1">The sequence shown here is derived from an EMBL/GenBank/DDBJ whole genome shotgun (WGS) entry which is preliminary data.</text>
</comment>